<proteinExistence type="predicted"/>
<dbReference type="Pfam" id="PF00493">
    <property type="entry name" value="MCM"/>
    <property type="match status" value="1"/>
</dbReference>
<dbReference type="InterPro" id="IPR031327">
    <property type="entry name" value="MCM"/>
</dbReference>
<evidence type="ECO:0000313" key="5">
    <source>
        <dbReference type="EnsemblMetazoa" id="GMOY001934-PA"/>
    </source>
</evidence>
<protein>
    <recommendedName>
        <fullName evidence="4">MCM C-terminal AAA(+) ATPase domain-containing protein</fullName>
    </recommendedName>
</protein>
<dbReference type="InterPro" id="IPR027417">
    <property type="entry name" value="P-loop_NTPase"/>
</dbReference>
<dbReference type="Gene3D" id="1.10.472.10">
    <property type="entry name" value="Cyclin-like"/>
    <property type="match status" value="1"/>
</dbReference>
<dbReference type="EnsemblMetazoa" id="GMOY001934-RA">
    <property type="protein sequence ID" value="GMOY001934-PA"/>
    <property type="gene ID" value="GMOY001934"/>
</dbReference>
<feature type="region of interest" description="Disordered" evidence="3">
    <location>
        <begin position="166"/>
        <end position="186"/>
    </location>
</feature>
<reference evidence="5" key="1">
    <citation type="submission" date="2020-05" db="UniProtKB">
        <authorList>
            <consortium name="EnsemblMetazoa"/>
        </authorList>
    </citation>
    <scope>IDENTIFICATION</scope>
    <source>
        <strain evidence="5">Yale</strain>
    </source>
</reference>
<feature type="domain" description="MCM C-terminal AAA(+) ATPase" evidence="4">
    <location>
        <begin position="376"/>
        <end position="429"/>
    </location>
</feature>
<dbReference type="Gene3D" id="3.40.50.300">
    <property type="entry name" value="P-loop containing nucleotide triphosphate hydrolases"/>
    <property type="match status" value="1"/>
</dbReference>
<dbReference type="STRING" id="37546.A0A1B0FE97"/>
<dbReference type="PROSITE" id="PS50051">
    <property type="entry name" value="MCM_2"/>
    <property type="match status" value="1"/>
</dbReference>
<dbReference type="VEuPathDB" id="VectorBase:GMOY001934"/>
<dbReference type="CDD" id="cd20540">
    <property type="entry name" value="CYCLIN_CCNY_like"/>
    <property type="match status" value="1"/>
</dbReference>
<dbReference type="GO" id="GO:0005524">
    <property type="term" value="F:ATP binding"/>
    <property type="evidence" value="ECO:0007669"/>
    <property type="project" value="UniProtKB-KW"/>
</dbReference>
<dbReference type="SMART" id="SM00350">
    <property type="entry name" value="MCM"/>
    <property type="match status" value="1"/>
</dbReference>
<sequence length="621" mass="69416">MPTARNATRQVSCVTKANCYPAKAMRPSCNDLQKRNLSTQCPSFAVKVNSGNPIPSRQILETPLRSDMGQSPQTHRNPRPPCNGARKNINASFAPTANHPQRSQRNHPTSTRYNDTYNVQPQRPFFAPKVYSDNQPPSKQINLVKSGFLAAYETSHACPTDKQVDFEEATPSTSLHSPPRSDQHISSPIVANVDTRPLSLGQQSDLPMLESQRYKIADTTLRQQEPDATFDGMTPVLKQQPSLPQQQVPTETSTKASPTSQRMPTYSNFNIVTPLQQYNNHNDNIITTTLNLTTTTVTTSPTHRVLPMQQRQYAQRNANNNLNGCSTVTTGHLRSGRLPATMVVENETVGNIKITGNEKKISYESEVKRTPLHLPIPNAANHINGRYDRSKSLQQNIQLSAPIMSRFDLFFVPVDECNEVVDYAIAQMLELAKFAKQHILEEHELDDTDFVQKRIIVLANKTITTALGKVVQGGGVKTLLRLALEGTEKGKRHVVVILNTINAGEDITRKIFDADIMGLLNGLAQLPDDTRSKAREVAAQCLTAAERYRIIEKSDEGGLRDVFKEAARTILLASKIWDDQAVWNVDYCQILKDITVEDMNELERQFLELLQFNINVPFSLI</sequence>
<dbReference type="EMBL" id="CCAG010018654">
    <property type="status" value="NOT_ANNOTATED_CDS"/>
    <property type="molecule type" value="Genomic_DNA"/>
</dbReference>
<evidence type="ECO:0000259" key="4">
    <source>
        <dbReference type="PROSITE" id="PS50051"/>
    </source>
</evidence>
<feature type="compositionally biased region" description="Polar residues" evidence="3">
    <location>
        <begin position="89"/>
        <end position="119"/>
    </location>
</feature>
<evidence type="ECO:0000256" key="2">
    <source>
        <dbReference type="ARBA" id="ARBA00022840"/>
    </source>
</evidence>
<dbReference type="AlphaFoldDB" id="A0A1B0FE97"/>
<keyword evidence="6" id="KW-1185">Reference proteome</keyword>
<accession>A0A1B0FE97</accession>
<evidence type="ECO:0000313" key="6">
    <source>
        <dbReference type="Proteomes" id="UP000092444"/>
    </source>
</evidence>
<keyword evidence="2" id="KW-0067">ATP-binding</keyword>
<dbReference type="Proteomes" id="UP000092444">
    <property type="component" value="Unassembled WGS sequence"/>
</dbReference>
<organism evidence="5 6">
    <name type="scientific">Glossina morsitans morsitans</name>
    <name type="common">Savannah tsetse fly</name>
    <dbReference type="NCBI Taxonomy" id="37546"/>
    <lineage>
        <taxon>Eukaryota</taxon>
        <taxon>Metazoa</taxon>
        <taxon>Ecdysozoa</taxon>
        <taxon>Arthropoda</taxon>
        <taxon>Hexapoda</taxon>
        <taxon>Insecta</taxon>
        <taxon>Pterygota</taxon>
        <taxon>Neoptera</taxon>
        <taxon>Endopterygota</taxon>
        <taxon>Diptera</taxon>
        <taxon>Brachycera</taxon>
        <taxon>Muscomorpha</taxon>
        <taxon>Hippoboscoidea</taxon>
        <taxon>Glossinidae</taxon>
        <taxon>Glossina</taxon>
    </lineage>
</organism>
<evidence type="ECO:0000256" key="1">
    <source>
        <dbReference type="ARBA" id="ARBA00022741"/>
    </source>
</evidence>
<feature type="region of interest" description="Disordered" evidence="3">
    <location>
        <begin position="239"/>
        <end position="264"/>
    </location>
</feature>
<name>A0A1B0FE97_GLOMM</name>
<dbReference type="GO" id="GO:0003677">
    <property type="term" value="F:DNA binding"/>
    <property type="evidence" value="ECO:0007669"/>
    <property type="project" value="InterPro"/>
</dbReference>
<dbReference type="PhylomeDB" id="A0A1B0FE97"/>
<keyword evidence="1" id="KW-0547">Nucleotide-binding</keyword>
<feature type="region of interest" description="Disordered" evidence="3">
    <location>
        <begin position="52"/>
        <end position="119"/>
    </location>
</feature>
<dbReference type="InterPro" id="IPR001208">
    <property type="entry name" value="MCM_dom"/>
</dbReference>
<evidence type="ECO:0000256" key="3">
    <source>
        <dbReference type="SAM" id="MobiDB-lite"/>
    </source>
</evidence>
<dbReference type="PANTHER" id="PTHR14248">
    <property type="entry name" value="CYCLIN Y, ISOFORM A"/>
    <property type="match status" value="1"/>
</dbReference>